<sequence>MARNLLRKHHDRRRQWATSAERLAVLAQEGDVADQVSERRAALEALATLPEHEAEAVILASWYGLGPAEAAQVAGCSARAFTVRLHRARRRLADALSLTRTTLQEQR</sequence>
<evidence type="ECO:0000313" key="7">
    <source>
        <dbReference type="Proteomes" id="UP000619788"/>
    </source>
</evidence>
<accession>A0A8J3SR05</accession>
<name>A0A8J3SR05_9ACTN</name>
<keyword evidence="7" id="KW-1185">Reference proteome</keyword>
<dbReference type="AlphaFoldDB" id="A0A8J3SR05"/>
<dbReference type="InterPro" id="IPR013249">
    <property type="entry name" value="RNA_pol_sigma70_r4_t2"/>
</dbReference>
<comment type="caution">
    <text evidence="6">The sequence shown here is derived from an EMBL/GenBank/DDBJ whole genome shotgun (WGS) entry which is preliminary data.</text>
</comment>
<evidence type="ECO:0000256" key="1">
    <source>
        <dbReference type="ARBA" id="ARBA00010641"/>
    </source>
</evidence>
<protein>
    <recommendedName>
        <fullName evidence="5">RNA polymerase sigma factor 70 region 4 type 2 domain-containing protein</fullName>
    </recommendedName>
</protein>
<evidence type="ECO:0000259" key="5">
    <source>
        <dbReference type="Pfam" id="PF08281"/>
    </source>
</evidence>
<gene>
    <name evidence="6" type="ORF">Psi01_47230</name>
</gene>
<dbReference type="EMBL" id="BOOJ01000037">
    <property type="protein sequence ID" value="GIH94093.1"/>
    <property type="molecule type" value="Genomic_DNA"/>
</dbReference>
<reference evidence="6 7" key="1">
    <citation type="submission" date="2021-01" db="EMBL/GenBank/DDBJ databases">
        <title>Whole genome shotgun sequence of Planobispora siamensis NBRC 107568.</title>
        <authorList>
            <person name="Komaki H."/>
            <person name="Tamura T."/>
        </authorList>
    </citation>
    <scope>NUCLEOTIDE SEQUENCE [LARGE SCALE GENOMIC DNA]</scope>
    <source>
        <strain evidence="6 7">NBRC 107568</strain>
    </source>
</reference>
<dbReference type="Pfam" id="PF08281">
    <property type="entry name" value="Sigma70_r4_2"/>
    <property type="match status" value="1"/>
</dbReference>
<dbReference type="Proteomes" id="UP000619788">
    <property type="component" value="Unassembled WGS sequence"/>
</dbReference>
<comment type="similarity">
    <text evidence="1">Belongs to the sigma-70 factor family. ECF subfamily.</text>
</comment>
<keyword evidence="3" id="KW-0731">Sigma factor</keyword>
<dbReference type="Gene3D" id="1.10.10.10">
    <property type="entry name" value="Winged helix-like DNA-binding domain superfamily/Winged helix DNA-binding domain"/>
    <property type="match status" value="1"/>
</dbReference>
<dbReference type="InterPro" id="IPR013324">
    <property type="entry name" value="RNA_pol_sigma_r3/r4-like"/>
</dbReference>
<dbReference type="GO" id="GO:0003677">
    <property type="term" value="F:DNA binding"/>
    <property type="evidence" value="ECO:0007669"/>
    <property type="project" value="InterPro"/>
</dbReference>
<dbReference type="InterPro" id="IPR036388">
    <property type="entry name" value="WH-like_DNA-bd_sf"/>
</dbReference>
<evidence type="ECO:0000256" key="4">
    <source>
        <dbReference type="ARBA" id="ARBA00023163"/>
    </source>
</evidence>
<dbReference type="RefSeq" id="WP_204066228.1">
    <property type="nucleotide sequence ID" value="NZ_BOOJ01000037.1"/>
</dbReference>
<evidence type="ECO:0000313" key="6">
    <source>
        <dbReference type="EMBL" id="GIH94093.1"/>
    </source>
</evidence>
<dbReference type="GO" id="GO:0006352">
    <property type="term" value="P:DNA-templated transcription initiation"/>
    <property type="evidence" value="ECO:0007669"/>
    <property type="project" value="InterPro"/>
</dbReference>
<keyword evidence="2" id="KW-0805">Transcription regulation</keyword>
<dbReference type="SUPFAM" id="SSF88659">
    <property type="entry name" value="Sigma3 and sigma4 domains of RNA polymerase sigma factors"/>
    <property type="match status" value="1"/>
</dbReference>
<feature type="domain" description="RNA polymerase sigma factor 70 region 4 type 2" evidence="5">
    <location>
        <begin position="40"/>
        <end position="92"/>
    </location>
</feature>
<evidence type="ECO:0000256" key="2">
    <source>
        <dbReference type="ARBA" id="ARBA00023015"/>
    </source>
</evidence>
<organism evidence="6 7">
    <name type="scientific">Planobispora siamensis</name>
    <dbReference type="NCBI Taxonomy" id="936338"/>
    <lineage>
        <taxon>Bacteria</taxon>
        <taxon>Bacillati</taxon>
        <taxon>Actinomycetota</taxon>
        <taxon>Actinomycetes</taxon>
        <taxon>Streptosporangiales</taxon>
        <taxon>Streptosporangiaceae</taxon>
        <taxon>Planobispora</taxon>
    </lineage>
</organism>
<keyword evidence="4" id="KW-0804">Transcription</keyword>
<dbReference type="GO" id="GO:0016987">
    <property type="term" value="F:sigma factor activity"/>
    <property type="evidence" value="ECO:0007669"/>
    <property type="project" value="UniProtKB-KW"/>
</dbReference>
<proteinExistence type="inferred from homology"/>
<evidence type="ECO:0000256" key="3">
    <source>
        <dbReference type="ARBA" id="ARBA00023082"/>
    </source>
</evidence>